<dbReference type="GO" id="GO:0000166">
    <property type="term" value="F:nucleotide binding"/>
    <property type="evidence" value="ECO:0007669"/>
    <property type="project" value="UniProtKB-KW"/>
</dbReference>
<keyword evidence="1" id="KW-0597">Phosphoprotein</keyword>
<dbReference type="EMBL" id="CP003167">
    <property type="protein sequence ID" value="AGB02605.1"/>
    <property type="molecule type" value="Genomic_DNA"/>
</dbReference>
<dbReference type="GO" id="GO:0016787">
    <property type="term" value="F:hydrolase activity"/>
    <property type="evidence" value="ECO:0007669"/>
    <property type="project" value="UniProtKB-KW"/>
</dbReference>
<evidence type="ECO:0000313" key="8">
    <source>
        <dbReference type="Proteomes" id="UP000010824"/>
    </source>
</evidence>
<gene>
    <name evidence="7" type="ordered locus">Metfor_1575</name>
</gene>
<dbReference type="GO" id="GO:0004540">
    <property type="term" value="F:RNA nuclease activity"/>
    <property type="evidence" value="ECO:0007669"/>
    <property type="project" value="InterPro"/>
</dbReference>
<dbReference type="HOGENOM" id="CLU_142825_3_3_2"/>
<keyword evidence="3" id="KW-0540">Nuclease</keyword>
<keyword evidence="5" id="KW-0378">Hydrolase</keyword>
<dbReference type="FunCoup" id="L0HF08">
    <property type="interactions" value="3"/>
</dbReference>
<dbReference type="STRING" id="593750.Metfor_1575"/>
<evidence type="ECO:0000313" key="7">
    <source>
        <dbReference type="EMBL" id="AGB02605.1"/>
    </source>
</evidence>
<dbReference type="PANTHER" id="PTHR34139:SF1">
    <property type="entry name" value="RNASE MJ1380-RELATED"/>
    <property type="match status" value="1"/>
</dbReference>
<dbReference type="InterPro" id="IPR051813">
    <property type="entry name" value="HepT_RNase_toxin"/>
</dbReference>
<dbReference type="PANTHER" id="PTHR34139">
    <property type="entry name" value="UPF0331 PROTEIN MJ0127"/>
    <property type="match status" value="1"/>
</dbReference>
<evidence type="ECO:0000256" key="4">
    <source>
        <dbReference type="ARBA" id="ARBA00022741"/>
    </source>
</evidence>
<reference evidence="8" key="1">
    <citation type="submission" date="2011-12" db="EMBL/GenBank/DDBJ databases">
        <title>Complete sequence of Methanoregula formicicum SMSP.</title>
        <authorList>
            <person name="Lucas S."/>
            <person name="Han J."/>
            <person name="Lapidus A."/>
            <person name="Cheng J.-F."/>
            <person name="Goodwin L."/>
            <person name="Pitluck S."/>
            <person name="Peters L."/>
            <person name="Ovchinnikova G."/>
            <person name="Teshima H."/>
            <person name="Detter J.C."/>
            <person name="Han C."/>
            <person name="Tapia R."/>
            <person name="Land M."/>
            <person name="Hauser L."/>
            <person name="Kyrpides N."/>
            <person name="Ivanova N."/>
            <person name="Pagani I."/>
            <person name="Imachi H."/>
            <person name="Tamaki H."/>
            <person name="Sekiguchi Y."/>
            <person name="Kamagata Y."/>
            <person name="Cadillo-Quiroz H."/>
            <person name="Zinder S."/>
            <person name="Liu W.-T."/>
            <person name="Woyke T."/>
        </authorList>
    </citation>
    <scope>NUCLEOTIDE SEQUENCE [LARGE SCALE GENOMIC DNA]</scope>
    <source>
        <strain evidence="8">DSM 22288 / NBRC 105244 / SMSP</strain>
    </source>
</reference>
<dbReference type="AlphaFoldDB" id="L0HF08"/>
<sequence>MHRTTLQFLDDILESIANIEEDTSGITFEDFSKDRRRRDAVIRNFQVIGEAIKNLPMDLKERYPGTDWKKIAGFRDVLTHVYFGIKYSILWDNATNNLPDLKRAIAKILKEETRRERSPAK</sequence>
<protein>
    <recommendedName>
        <fullName evidence="9">DUF86 domain-containing protein</fullName>
    </recommendedName>
</protein>
<dbReference type="Pfam" id="PF01934">
    <property type="entry name" value="HepT-like"/>
    <property type="match status" value="1"/>
</dbReference>
<dbReference type="InterPro" id="IPR008201">
    <property type="entry name" value="HepT-like"/>
</dbReference>
<keyword evidence="2" id="KW-1277">Toxin-antitoxin system</keyword>
<proteinExistence type="inferred from homology"/>
<dbReference type="OrthoDB" id="318716at2157"/>
<dbReference type="KEGG" id="mfo:Metfor_1575"/>
<name>L0HF08_METFS</name>
<dbReference type="GO" id="GO:0110001">
    <property type="term" value="C:toxin-antitoxin complex"/>
    <property type="evidence" value="ECO:0007669"/>
    <property type="project" value="InterPro"/>
</dbReference>
<dbReference type="Proteomes" id="UP000010824">
    <property type="component" value="Chromosome"/>
</dbReference>
<comment type="similarity">
    <text evidence="6">Belongs to the HepT RNase toxin family.</text>
</comment>
<evidence type="ECO:0000256" key="6">
    <source>
        <dbReference type="ARBA" id="ARBA00024207"/>
    </source>
</evidence>
<keyword evidence="4" id="KW-0547">Nucleotide-binding</keyword>
<dbReference type="InParanoid" id="L0HF08"/>
<dbReference type="InterPro" id="IPR037038">
    <property type="entry name" value="HepT-like_sf"/>
</dbReference>
<evidence type="ECO:0008006" key="9">
    <source>
        <dbReference type="Google" id="ProtNLM"/>
    </source>
</evidence>
<evidence type="ECO:0000256" key="1">
    <source>
        <dbReference type="ARBA" id="ARBA00022553"/>
    </source>
</evidence>
<evidence type="ECO:0000256" key="3">
    <source>
        <dbReference type="ARBA" id="ARBA00022722"/>
    </source>
</evidence>
<evidence type="ECO:0000256" key="5">
    <source>
        <dbReference type="ARBA" id="ARBA00022801"/>
    </source>
</evidence>
<keyword evidence="8" id="KW-1185">Reference proteome</keyword>
<evidence type="ECO:0000256" key="2">
    <source>
        <dbReference type="ARBA" id="ARBA00022649"/>
    </source>
</evidence>
<reference evidence="7 8" key="2">
    <citation type="journal article" date="2014" name="Genome Announc.">
        <title>Complete Genome Sequence of Methanoregula formicica SMSPT, a Mesophilic Hydrogenotrophic Methanogen Isolated from a Methanogenic Upflow Anaerobic Sludge Blanket Reactor.</title>
        <authorList>
            <person name="Yamamoto K."/>
            <person name="Tamaki H."/>
            <person name="Cadillo-Quiroz H."/>
            <person name="Imachi H."/>
            <person name="Kyrpides N."/>
            <person name="Woyke T."/>
            <person name="Goodwin L."/>
            <person name="Zinder S.H."/>
            <person name="Kamagata Y."/>
            <person name="Liu W.T."/>
        </authorList>
    </citation>
    <scope>NUCLEOTIDE SEQUENCE [LARGE SCALE GENOMIC DNA]</scope>
    <source>
        <strain evidence="8">DSM 22288 / NBRC 105244 / SMSP</strain>
    </source>
</reference>
<dbReference type="Gene3D" id="1.20.120.580">
    <property type="entry name" value="bsu32300-like"/>
    <property type="match status" value="1"/>
</dbReference>
<organism evidence="7 8">
    <name type="scientific">Methanoregula formicica (strain DSM 22288 / NBRC 105244 / SMSP)</name>
    <dbReference type="NCBI Taxonomy" id="593750"/>
    <lineage>
        <taxon>Archaea</taxon>
        <taxon>Methanobacteriati</taxon>
        <taxon>Methanobacteriota</taxon>
        <taxon>Stenosarchaea group</taxon>
        <taxon>Methanomicrobia</taxon>
        <taxon>Methanomicrobiales</taxon>
        <taxon>Methanoregulaceae</taxon>
        <taxon>Methanoregula</taxon>
    </lineage>
</organism>
<accession>L0HF08</accession>
<dbReference type="eggNOG" id="arCOG05024">
    <property type="taxonomic scope" value="Archaea"/>
</dbReference>